<dbReference type="PANTHER" id="PTHR13208">
    <property type="entry name" value="MEDIATOR OF RNA POLYMERASE II TRANSCRIPTION SUBUNIT 4"/>
    <property type="match status" value="1"/>
</dbReference>
<dbReference type="InterPro" id="IPR019258">
    <property type="entry name" value="Mediator_Med4"/>
</dbReference>
<keyword evidence="3 6" id="KW-0805">Transcription regulation</keyword>
<sequence length="181" mass="20630">MEQERSSSATSLAQTWLLEFRSSCQQLFQLVLEETRQSSYSLDSSESNQLQTLWSRLLKLQSQLPNIVEQLEQHKERQMYLEYLTQVERDLDRRIATVLEKLLHALESLHNLLKESQPLLQSSALSPKSTLSEILSSAIRITGSLSAPTNYEEGTLSGADFAPAPTEEMIRASKMAQWKMQ</sequence>
<dbReference type="Pfam" id="PF10018">
    <property type="entry name" value="Med4"/>
    <property type="match status" value="1"/>
</dbReference>
<keyword evidence="8" id="KW-1185">Reference proteome</keyword>
<dbReference type="GO" id="GO:0006357">
    <property type="term" value="P:regulation of transcription by RNA polymerase II"/>
    <property type="evidence" value="ECO:0007669"/>
    <property type="project" value="InterPro"/>
</dbReference>
<dbReference type="GO" id="GO:0003712">
    <property type="term" value="F:transcription coregulator activity"/>
    <property type="evidence" value="ECO:0007669"/>
    <property type="project" value="InterPro"/>
</dbReference>
<comment type="function">
    <text evidence="6">Component of the Mediator complex, a coactivator involved in the regulated transcription of nearly all RNA polymerase II-dependent genes. Mediator functions as a bridge to convey information from gene-specific regulatory proteins to the basal RNA polymerase II transcription machinery. Mediator is recruited to promoters by direct interactions with regulatory proteins and serves as a scaffold for the assembly of a functional preinitiation complex with RNA polymerase II and the general transcription factors.</text>
</comment>
<keyword evidence="4 6" id="KW-0804">Transcription</keyword>
<keyword evidence="6" id="KW-0010">Activator</keyword>
<dbReference type="AlphaFoldDB" id="A0A9C7UP52"/>
<comment type="caution">
    <text evidence="7">The sequence shown here is derived from an EMBL/GenBank/DDBJ whole genome shotgun (WGS) entry which is preliminary data.</text>
</comment>
<dbReference type="OrthoDB" id="11176at2759"/>
<keyword evidence="5 6" id="KW-0539">Nucleus</keyword>
<protein>
    <recommendedName>
        <fullName evidence="6">Mediator of RNA polymerase II transcription subunit 4</fullName>
    </recommendedName>
    <alternativeName>
        <fullName evidence="6">Mediator complex subunit 4</fullName>
    </alternativeName>
</protein>
<proteinExistence type="inferred from homology"/>
<evidence type="ECO:0000313" key="7">
    <source>
        <dbReference type="EMBL" id="GJQ10569.1"/>
    </source>
</evidence>
<dbReference type="EMBL" id="BQMJ01000016">
    <property type="protein sequence ID" value="GJQ10569.1"/>
    <property type="molecule type" value="Genomic_DNA"/>
</dbReference>
<dbReference type="PANTHER" id="PTHR13208:SF2">
    <property type="entry name" value="MEDIATOR OF RNA POLYMERASE II TRANSCRIPTION SUBUNIT 4"/>
    <property type="match status" value="1"/>
</dbReference>
<dbReference type="GO" id="GO:0016592">
    <property type="term" value="C:mediator complex"/>
    <property type="evidence" value="ECO:0007669"/>
    <property type="project" value="InterPro"/>
</dbReference>
<gene>
    <name evidence="6" type="primary">MED4</name>
    <name evidence="7" type="ORF">GpartN1_g2360.t1</name>
</gene>
<evidence type="ECO:0000256" key="2">
    <source>
        <dbReference type="ARBA" id="ARBA00009626"/>
    </source>
</evidence>
<evidence type="ECO:0000256" key="5">
    <source>
        <dbReference type="ARBA" id="ARBA00023242"/>
    </source>
</evidence>
<evidence type="ECO:0000256" key="6">
    <source>
        <dbReference type="RuleBase" id="RU364141"/>
    </source>
</evidence>
<reference evidence="7" key="2">
    <citation type="submission" date="2022-01" db="EMBL/GenBank/DDBJ databases">
        <authorList>
            <person name="Hirooka S."/>
            <person name="Miyagishima S.Y."/>
        </authorList>
    </citation>
    <scope>NUCLEOTIDE SEQUENCE</scope>
    <source>
        <strain evidence="7">NBRC 102759</strain>
    </source>
</reference>
<dbReference type="Proteomes" id="UP001061958">
    <property type="component" value="Unassembled WGS sequence"/>
</dbReference>
<organism evidence="7 8">
    <name type="scientific">Galdieria partita</name>
    <dbReference type="NCBI Taxonomy" id="83374"/>
    <lineage>
        <taxon>Eukaryota</taxon>
        <taxon>Rhodophyta</taxon>
        <taxon>Bangiophyceae</taxon>
        <taxon>Galdieriales</taxon>
        <taxon>Galdieriaceae</taxon>
        <taxon>Galdieria</taxon>
    </lineage>
</organism>
<comment type="subcellular location">
    <subcellularLocation>
        <location evidence="1 6">Nucleus</location>
    </subcellularLocation>
</comment>
<evidence type="ECO:0000313" key="8">
    <source>
        <dbReference type="Proteomes" id="UP001061958"/>
    </source>
</evidence>
<comment type="similarity">
    <text evidence="2 6">Belongs to the Mediator complex subunit 4 family.</text>
</comment>
<evidence type="ECO:0000256" key="4">
    <source>
        <dbReference type="ARBA" id="ARBA00023163"/>
    </source>
</evidence>
<name>A0A9C7UP52_9RHOD</name>
<comment type="subunit">
    <text evidence="6">Component of the Mediator complex.</text>
</comment>
<reference evidence="7" key="1">
    <citation type="journal article" date="2022" name="Proc. Natl. Acad. Sci. U.S.A.">
        <title>Life cycle and functional genomics of the unicellular red alga Galdieria for elucidating algal and plant evolution and industrial use.</title>
        <authorList>
            <person name="Hirooka S."/>
            <person name="Itabashi T."/>
            <person name="Ichinose T.M."/>
            <person name="Onuma R."/>
            <person name="Fujiwara T."/>
            <person name="Yamashita S."/>
            <person name="Jong L.W."/>
            <person name="Tomita R."/>
            <person name="Iwane A.H."/>
            <person name="Miyagishima S.Y."/>
        </authorList>
    </citation>
    <scope>NUCLEOTIDE SEQUENCE</scope>
    <source>
        <strain evidence="7">NBRC 102759</strain>
    </source>
</reference>
<accession>A0A9C7UP52</accession>
<dbReference type="GO" id="GO:0070847">
    <property type="term" value="C:core mediator complex"/>
    <property type="evidence" value="ECO:0007669"/>
    <property type="project" value="TreeGrafter"/>
</dbReference>
<evidence type="ECO:0000256" key="3">
    <source>
        <dbReference type="ARBA" id="ARBA00023015"/>
    </source>
</evidence>
<evidence type="ECO:0000256" key="1">
    <source>
        <dbReference type="ARBA" id="ARBA00004123"/>
    </source>
</evidence>